<protein>
    <submittedName>
        <fullName evidence="2">Betaine aldehyde dehydrogenase</fullName>
        <ecNumber evidence="2">1.2.1.8</ecNumber>
    </submittedName>
</protein>
<evidence type="ECO:0000313" key="2">
    <source>
        <dbReference type="EMBL" id="MPM29152.1"/>
    </source>
</evidence>
<dbReference type="SUPFAM" id="SSF53720">
    <property type="entry name" value="ALDH-like"/>
    <property type="match status" value="1"/>
</dbReference>
<dbReference type="GO" id="GO:0008802">
    <property type="term" value="F:betaine-aldehyde dehydrogenase (NAD+) activity"/>
    <property type="evidence" value="ECO:0007669"/>
    <property type="project" value="UniProtKB-EC"/>
</dbReference>
<accession>A0A644YKH8</accession>
<dbReference type="Gene3D" id="3.40.309.10">
    <property type="entry name" value="Aldehyde Dehydrogenase, Chain A, domain 2"/>
    <property type="match status" value="1"/>
</dbReference>
<dbReference type="Gene3D" id="3.40.605.10">
    <property type="entry name" value="Aldehyde Dehydrogenase, Chain A, domain 1"/>
    <property type="match status" value="1"/>
</dbReference>
<sequence length="104" mass="11388">MLVMREETFGPVVGVMPFDTLDEAIALANDTNYGLAAIAYTESLSEAHRLYTELRAGNVAVNNVDAGVINAPYGGWYDSGFGHEHGAEGLYEYLHVKHVRIKSE</sequence>
<dbReference type="EC" id="1.2.1.8" evidence="2"/>
<gene>
    <name evidence="2" type="primary">gbsA_2</name>
    <name evidence="2" type="ORF">SDC9_75692</name>
</gene>
<organism evidence="2">
    <name type="scientific">bioreactor metagenome</name>
    <dbReference type="NCBI Taxonomy" id="1076179"/>
    <lineage>
        <taxon>unclassified sequences</taxon>
        <taxon>metagenomes</taxon>
        <taxon>ecological metagenomes</taxon>
    </lineage>
</organism>
<reference evidence="2" key="1">
    <citation type="submission" date="2019-08" db="EMBL/GenBank/DDBJ databases">
        <authorList>
            <person name="Kucharzyk K."/>
            <person name="Murdoch R.W."/>
            <person name="Higgins S."/>
            <person name="Loffler F."/>
        </authorList>
    </citation>
    <scope>NUCLEOTIDE SEQUENCE</scope>
</reference>
<dbReference type="InterPro" id="IPR016162">
    <property type="entry name" value="Ald_DH_N"/>
</dbReference>
<proteinExistence type="predicted"/>
<dbReference type="EMBL" id="VSSQ01005438">
    <property type="protein sequence ID" value="MPM29152.1"/>
    <property type="molecule type" value="Genomic_DNA"/>
</dbReference>
<dbReference type="InterPro" id="IPR016163">
    <property type="entry name" value="Ald_DH_C"/>
</dbReference>
<evidence type="ECO:0000259" key="1">
    <source>
        <dbReference type="Pfam" id="PF00171"/>
    </source>
</evidence>
<feature type="domain" description="Aldehyde dehydrogenase" evidence="1">
    <location>
        <begin position="1"/>
        <end position="99"/>
    </location>
</feature>
<keyword evidence="2" id="KW-0560">Oxidoreductase</keyword>
<dbReference type="PANTHER" id="PTHR11699">
    <property type="entry name" value="ALDEHYDE DEHYDROGENASE-RELATED"/>
    <property type="match status" value="1"/>
</dbReference>
<name>A0A644YKH8_9ZZZZ</name>
<comment type="caution">
    <text evidence="2">The sequence shown here is derived from an EMBL/GenBank/DDBJ whole genome shotgun (WGS) entry which is preliminary data.</text>
</comment>
<dbReference type="AlphaFoldDB" id="A0A644YKH8"/>
<dbReference type="Pfam" id="PF00171">
    <property type="entry name" value="Aldedh"/>
    <property type="match status" value="1"/>
</dbReference>
<dbReference type="InterPro" id="IPR016161">
    <property type="entry name" value="Ald_DH/histidinol_DH"/>
</dbReference>
<dbReference type="InterPro" id="IPR015590">
    <property type="entry name" value="Aldehyde_DH_dom"/>
</dbReference>